<reference evidence="4" key="1">
    <citation type="submission" date="2015-08" db="EMBL/GenBank/DDBJ databases">
        <title>Genome sequencing project for genomic taxonomy and phylogenomics of Bacillus-like bacteria.</title>
        <authorList>
            <person name="Liu B."/>
            <person name="Wang J."/>
            <person name="Zhu Y."/>
            <person name="Liu G."/>
            <person name="Chen Q."/>
            <person name="Chen Z."/>
            <person name="Lan J."/>
            <person name="Che J."/>
            <person name="Ge C."/>
            <person name="Shi H."/>
            <person name="Pan Z."/>
            <person name="Liu X."/>
        </authorList>
    </citation>
    <scope>NUCLEOTIDE SEQUENCE [LARGE SCALE GENOMIC DNA]</scope>
    <source>
        <strain evidence="4">FJAT-22460</strain>
    </source>
</reference>
<evidence type="ECO:0000313" key="3">
    <source>
        <dbReference type="EMBL" id="KOR87880.1"/>
    </source>
</evidence>
<dbReference type="AlphaFoldDB" id="A0A0M1P0V7"/>
<keyword evidence="1" id="KW-1133">Transmembrane helix</keyword>
<dbReference type="PATRIC" id="fig|1705565.3.peg.2077"/>
<organism evidence="3 4">
    <name type="scientific">Paenibacillus solani</name>
    <dbReference type="NCBI Taxonomy" id="1705565"/>
    <lineage>
        <taxon>Bacteria</taxon>
        <taxon>Bacillati</taxon>
        <taxon>Bacillota</taxon>
        <taxon>Bacilli</taxon>
        <taxon>Bacillales</taxon>
        <taxon>Paenibacillaceae</taxon>
        <taxon>Paenibacillus</taxon>
    </lineage>
</organism>
<accession>A0A0M1P0V7</accession>
<dbReference type="Pfam" id="PF00643">
    <property type="entry name" value="zf-B_box"/>
    <property type="match status" value="1"/>
</dbReference>
<comment type="caution">
    <text evidence="3">The sequence shown here is derived from an EMBL/GenBank/DDBJ whole genome shotgun (WGS) entry which is preliminary data.</text>
</comment>
<dbReference type="EMBL" id="LIUT01000001">
    <property type="protein sequence ID" value="KOR87880.1"/>
    <property type="molecule type" value="Genomic_DNA"/>
</dbReference>
<proteinExistence type="predicted"/>
<feature type="transmembrane region" description="Helical" evidence="1">
    <location>
        <begin position="62"/>
        <end position="86"/>
    </location>
</feature>
<keyword evidence="1" id="KW-0472">Membrane</keyword>
<dbReference type="GO" id="GO:0008270">
    <property type="term" value="F:zinc ion binding"/>
    <property type="evidence" value="ECO:0007669"/>
    <property type="project" value="InterPro"/>
</dbReference>
<sequence>MESYRCMNHPEKMAVAQCTRCGKPVCDECYNPETGRCRIRCGEMTAPGSAGAPPHKNVVMNVIVSILAILGGLLVLLLAICGTILFSN</sequence>
<dbReference type="InterPro" id="IPR000315">
    <property type="entry name" value="Znf_B-box"/>
</dbReference>
<evidence type="ECO:0000313" key="4">
    <source>
        <dbReference type="Proteomes" id="UP000036932"/>
    </source>
</evidence>
<gene>
    <name evidence="3" type="ORF">AM231_01165</name>
</gene>
<protein>
    <recommendedName>
        <fullName evidence="2">B box-type domain-containing protein</fullName>
    </recommendedName>
</protein>
<keyword evidence="4" id="KW-1185">Reference proteome</keyword>
<dbReference type="OrthoDB" id="2658786at2"/>
<evidence type="ECO:0000256" key="1">
    <source>
        <dbReference type="SAM" id="Phobius"/>
    </source>
</evidence>
<keyword evidence="1" id="KW-0812">Transmembrane</keyword>
<name>A0A0M1P0V7_9BACL</name>
<dbReference type="Proteomes" id="UP000036932">
    <property type="component" value="Unassembled WGS sequence"/>
</dbReference>
<feature type="domain" description="B box-type" evidence="2">
    <location>
        <begin position="5"/>
        <end position="29"/>
    </location>
</feature>
<evidence type="ECO:0000259" key="2">
    <source>
        <dbReference type="Pfam" id="PF00643"/>
    </source>
</evidence>